<reference evidence="2" key="1">
    <citation type="journal article" date="2019" name="Int. J. Syst. Evol. Microbiol.">
        <title>The Global Catalogue of Microorganisms (GCM) 10K type strain sequencing project: providing services to taxonomists for standard genome sequencing and annotation.</title>
        <authorList>
            <consortium name="The Broad Institute Genomics Platform"/>
            <consortium name="The Broad Institute Genome Sequencing Center for Infectious Disease"/>
            <person name="Wu L."/>
            <person name="Ma J."/>
        </authorList>
    </citation>
    <scope>NUCLEOTIDE SEQUENCE [LARGE SCALE GENOMIC DNA]</scope>
    <source>
        <strain evidence="2">CGMCC 4.7289</strain>
    </source>
</reference>
<organism evidence="1 2">
    <name type="scientific">Hamadaea flava</name>
    <dbReference type="NCBI Taxonomy" id="1742688"/>
    <lineage>
        <taxon>Bacteria</taxon>
        <taxon>Bacillati</taxon>
        <taxon>Actinomycetota</taxon>
        <taxon>Actinomycetes</taxon>
        <taxon>Micromonosporales</taxon>
        <taxon>Micromonosporaceae</taxon>
        <taxon>Hamadaea</taxon>
    </lineage>
</organism>
<dbReference type="EMBL" id="JBHSAY010000003">
    <property type="protein sequence ID" value="MFC4129457.1"/>
    <property type="molecule type" value="Genomic_DNA"/>
</dbReference>
<evidence type="ECO:0000313" key="1">
    <source>
        <dbReference type="EMBL" id="MFC4129457.1"/>
    </source>
</evidence>
<keyword evidence="2" id="KW-1185">Reference proteome</keyword>
<protein>
    <submittedName>
        <fullName evidence="1">Uncharacterized protein</fullName>
    </submittedName>
</protein>
<dbReference type="RefSeq" id="WP_253759427.1">
    <property type="nucleotide sequence ID" value="NZ_JAMZDZ010000001.1"/>
</dbReference>
<evidence type="ECO:0000313" key="2">
    <source>
        <dbReference type="Proteomes" id="UP001595816"/>
    </source>
</evidence>
<sequence>MGLTCEVGAGSLSFVWTLQRLDPERRRRRIQLLSELADAKSVRVRLAPRRARGDQLRDLIALRRRLAG</sequence>
<dbReference type="Proteomes" id="UP001595816">
    <property type="component" value="Unassembled WGS sequence"/>
</dbReference>
<comment type="caution">
    <text evidence="1">The sequence shown here is derived from an EMBL/GenBank/DDBJ whole genome shotgun (WGS) entry which is preliminary data.</text>
</comment>
<accession>A0ABV8LEW9</accession>
<gene>
    <name evidence="1" type="ORF">ACFOZ4_02405</name>
</gene>
<name>A0ABV8LEW9_9ACTN</name>
<proteinExistence type="predicted"/>